<proteinExistence type="predicted"/>
<dbReference type="EMBL" id="JAAIYP010000001">
    <property type="protein sequence ID" value="NFV78522.1"/>
    <property type="molecule type" value="Genomic_DNA"/>
</dbReference>
<dbReference type="Pfam" id="PF13609">
    <property type="entry name" value="Porin_4"/>
    <property type="match status" value="1"/>
</dbReference>
<dbReference type="Proteomes" id="UP000480684">
    <property type="component" value="Unassembled WGS sequence"/>
</dbReference>
<feature type="signal peptide" evidence="1">
    <location>
        <begin position="1"/>
        <end position="24"/>
    </location>
</feature>
<dbReference type="Gene3D" id="2.40.160.10">
    <property type="entry name" value="Porin"/>
    <property type="match status" value="1"/>
</dbReference>
<dbReference type="SUPFAM" id="SSF56935">
    <property type="entry name" value="Porins"/>
    <property type="match status" value="1"/>
</dbReference>
<feature type="chain" id="PRO_5028860852" evidence="1">
    <location>
        <begin position="25"/>
        <end position="398"/>
    </location>
</feature>
<name>A0A7C9QR99_9PROT</name>
<keyword evidence="4" id="KW-1185">Reference proteome</keyword>
<evidence type="ECO:0000259" key="2">
    <source>
        <dbReference type="Pfam" id="PF13609"/>
    </source>
</evidence>
<evidence type="ECO:0000313" key="3">
    <source>
        <dbReference type="EMBL" id="NFV78522.1"/>
    </source>
</evidence>
<sequence>MKKVLIASTALVAATMLSAGTASASEKIKLNLGGFSKWWVVGAWGDDSYQGANNADYNNVDIKGDNEIYFSGSTTLDNGLQVGVDIQLEAGGHTDQTTDTIDESYVWLAGGFGKFIVGSKNNGTYLLHVSAPDAAGNWNEGGIITGGYALAIPSNVSGVTPLQRGWNTTAIVTDNDAEGITYVAPTFYGLTVGGSYKPSASEDNRGVSNLASTSAANLGVTGPAVGEIFGAGALYSNTFGGVGVRASAGWATYDTNLSNGGNPAPQPDDRVNEYAFGGQLSYAGFTLGSSYRAVVADRGNTQAGATLDLNAHAWDLGLQYASGPYAISASYYQSKANGSTAIEGEDEITVYQVSGKYTLGAGVDALATIGHASYDSEDSLQSNENDGWAVMTGLSLQF</sequence>
<comment type="caution">
    <text evidence="3">The sequence shown here is derived from an EMBL/GenBank/DDBJ whole genome shotgun (WGS) entry which is preliminary data.</text>
</comment>
<dbReference type="InterPro" id="IPR033900">
    <property type="entry name" value="Gram_neg_porin_domain"/>
</dbReference>
<reference evidence="3 4" key="1">
    <citation type="submission" date="2020-02" db="EMBL/GenBank/DDBJ databases">
        <authorList>
            <person name="Dziuba M."/>
            <person name="Kuznetsov B."/>
            <person name="Mardanov A."/>
            <person name="Ravin N."/>
            <person name="Grouzdev D."/>
        </authorList>
    </citation>
    <scope>NUCLEOTIDE SEQUENCE [LARGE SCALE GENOMIC DNA]</scope>
    <source>
        <strain evidence="3 4">SpK</strain>
    </source>
</reference>
<keyword evidence="1" id="KW-0732">Signal</keyword>
<dbReference type="RefSeq" id="WP_163673522.1">
    <property type="nucleotide sequence ID" value="NZ_JAAIYP010000001.1"/>
</dbReference>
<feature type="domain" description="Porin" evidence="2">
    <location>
        <begin position="7"/>
        <end position="375"/>
    </location>
</feature>
<dbReference type="InterPro" id="IPR023614">
    <property type="entry name" value="Porin_dom_sf"/>
</dbReference>
<organism evidence="3 4">
    <name type="scientific">Magnetospirillum aberrantis SpK</name>
    <dbReference type="NCBI Taxonomy" id="908842"/>
    <lineage>
        <taxon>Bacteria</taxon>
        <taxon>Pseudomonadati</taxon>
        <taxon>Pseudomonadota</taxon>
        <taxon>Alphaproteobacteria</taxon>
        <taxon>Rhodospirillales</taxon>
        <taxon>Rhodospirillaceae</taxon>
        <taxon>Magnetospirillum</taxon>
    </lineage>
</organism>
<evidence type="ECO:0000256" key="1">
    <source>
        <dbReference type="SAM" id="SignalP"/>
    </source>
</evidence>
<dbReference type="GO" id="GO:0016020">
    <property type="term" value="C:membrane"/>
    <property type="evidence" value="ECO:0007669"/>
    <property type="project" value="InterPro"/>
</dbReference>
<accession>A0A7C9QR99</accession>
<protein>
    <submittedName>
        <fullName evidence="3">Porin</fullName>
    </submittedName>
</protein>
<gene>
    <name evidence="3" type="ORF">G4223_00130</name>
</gene>
<dbReference type="AlphaFoldDB" id="A0A7C9QR99"/>
<evidence type="ECO:0000313" key="4">
    <source>
        <dbReference type="Proteomes" id="UP000480684"/>
    </source>
</evidence>
<dbReference type="GO" id="GO:0015288">
    <property type="term" value="F:porin activity"/>
    <property type="evidence" value="ECO:0007669"/>
    <property type="project" value="InterPro"/>
</dbReference>